<name>A0A6G4AWP1_9ACTN</name>
<dbReference type="AlphaFoldDB" id="A0A6G4AWP1"/>
<comment type="caution">
    <text evidence="2">The sequence shown here is derived from an EMBL/GenBank/DDBJ whole genome shotgun (WGS) entry which is preliminary data.</text>
</comment>
<organism evidence="2 3">
    <name type="scientific">Streptomyces rhizosphaericus</name>
    <dbReference type="NCBI Taxonomy" id="114699"/>
    <lineage>
        <taxon>Bacteria</taxon>
        <taxon>Bacillati</taxon>
        <taxon>Actinomycetota</taxon>
        <taxon>Actinomycetes</taxon>
        <taxon>Kitasatosporales</taxon>
        <taxon>Streptomycetaceae</taxon>
        <taxon>Streptomyces</taxon>
        <taxon>Streptomyces violaceusniger group</taxon>
    </lineage>
</organism>
<sequence>MQRPSWRSTASCWIAWRRLLCQRTNPVTSSGKSSAHWKVNELSARDWRKSSYSSEGNACLYISALDSATIRLRESDEPDTILTTNPTALGALIRSAKAGQLDHLGTA</sequence>
<evidence type="ECO:0000259" key="1">
    <source>
        <dbReference type="Pfam" id="PF04149"/>
    </source>
</evidence>
<reference evidence="2" key="1">
    <citation type="submission" date="2020-02" db="EMBL/GenBank/DDBJ databases">
        <title>A new Streptomyces sp. for controlling soil-borne diseases.</title>
        <authorList>
            <person name="Li X."/>
            <person name="Tian Y."/>
            <person name="Gao K."/>
        </authorList>
    </citation>
    <scope>NUCLEOTIDE SEQUENCE [LARGE SCALE GENOMIC DNA]</scope>
    <source>
        <strain evidence="2">0250</strain>
    </source>
</reference>
<accession>A0A6G4AWP1</accession>
<keyword evidence="3" id="KW-1185">Reference proteome</keyword>
<proteinExistence type="predicted"/>
<dbReference type="Pfam" id="PF04149">
    <property type="entry name" value="DUF397"/>
    <property type="match status" value="1"/>
</dbReference>
<dbReference type="InterPro" id="IPR007278">
    <property type="entry name" value="DUF397"/>
</dbReference>
<evidence type="ECO:0000313" key="2">
    <source>
        <dbReference type="EMBL" id="NEW77174.1"/>
    </source>
</evidence>
<dbReference type="Proteomes" id="UP000476310">
    <property type="component" value="Unassembled WGS sequence"/>
</dbReference>
<dbReference type="EMBL" id="JAAIKT010000106">
    <property type="protein sequence ID" value="NEW77174.1"/>
    <property type="molecule type" value="Genomic_DNA"/>
</dbReference>
<evidence type="ECO:0000313" key="3">
    <source>
        <dbReference type="Proteomes" id="UP000476310"/>
    </source>
</evidence>
<gene>
    <name evidence="2" type="ORF">G4H13_44310</name>
</gene>
<feature type="domain" description="DUF397" evidence="1">
    <location>
        <begin position="46"/>
        <end position="97"/>
    </location>
</feature>
<protein>
    <submittedName>
        <fullName evidence="2">DUF397 domain-containing protein</fullName>
    </submittedName>
</protein>